<evidence type="ECO:0000313" key="2">
    <source>
        <dbReference type="Proteomes" id="UP000077349"/>
    </source>
</evidence>
<gene>
    <name evidence="1" type="ORF">Amal_00492</name>
</gene>
<dbReference type="Proteomes" id="UP000077349">
    <property type="component" value="Unassembled WGS sequence"/>
</dbReference>
<reference evidence="1 2" key="1">
    <citation type="submission" date="2016-03" db="EMBL/GenBank/DDBJ databases">
        <title>Draft genome sequence of Acetobacter malorum CECT 7742, a strain isolated from strawberry vinegar.</title>
        <authorList>
            <person name="Sainz F."/>
            <person name="Mas A."/>
            <person name="Torija M.J."/>
        </authorList>
    </citation>
    <scope>NUCLEOTIDE SEQUENCE [LARGE SCALE GENOMIC DNA]</scope>
    <source>
        <strain evidence="1 2">CECT 7742</strain>
    </source>
</reference>
<proteinExistence type="predicted"/>
<sequence>MNPEYIAIAVSAIEQLAEAAPDIVSDIKSLLAPIKEGRAPTHEEWLAAEAALDAANAKVQKY</sequence>
<dbReference type="PATRIC" id="fig|178901.10.peg.474"/>
<organism evidence="1 2">
    <name type="scientific">Acetobacter malorum</name>
    <dbReference type="NCBI Taxonomy" id="178901"/>
    <lineage>
        <taxon>Bacteria</taxon>
        <taxon>Pseudomonadati</taxon>
        <taxon>Pseudomonadota</taxon>
        <taxon>Alphaproteobacteria</taxon>
        <taxon>Acetobacterales</taxon>
        <taxon>Acetobacteraceae</taxon>
        <taxon>Acetobacter</taxon>
    </lineage>
</organism>
<accession>A0A087PXE0</accession>
<evidence type="ECO:0000313" key="1">
    <source>
        <dbReference type="EMBL" id="OAG78479.1"/>
    </source>
</evidence>
<name>A0A087PXE0_9PROT</name>
<dbReference type="EMBL" id="LVHD01000003">
    <property type="protein sequence ID" value="OAG78479.1"/>
    <property type="molecule type" value="Genomic_DNA"/>
</dbReference>
<comment type="caution">
    <text evidence="1">The sequence shown here is derived from an EMBL/GenBank/DDBJ whole genome shotgun (WGS) entry which is preliminary data.</text>
</comment>
<dbReference type="AlphaFoldDB" id="A0A087PXE0"/>
<protein>
    <submittedName>
        <fullName evidence="1">Uncharacterized protein</fullName>
    </submittedName>
</protein>